<dbReference type="Pfam" id="PF08487">
    <property type="entry name" value="VIT"/>
    <property type="match status" value="1"/>
</dbReference>
<feature type="transmembrane region" description="Helical" evidence="2">
    <location>
        <begin position="192"/>
        <end position="216"/>
    </location>
</feature>
<feature type="transmembrane region" description="Helical" evidence="2">
    <location>
        <begin position="872"/>
        <end position="889"/>
    </location>
</feature>
<sequence>MEWSAGAEKALDEYCQRVRGDVAEAGHEGADPDEVAEDIRHHVEADLHAAGVTVVTREDVDRALERMGRPVAHAGPEAQKDTEFVGWRPQPLGAGGVTGLTFFGVLLPAATLLIEMGSRMCAREFFDPIPTWGHAGAIALVPIANAMALYFVQQRSPRAASVKRRYLGTLNAAALVVTSYYALLFLPFLPLAAIGVVFGGIGLLPLSPLFGLMATVRMRKRLGRAMPRSSSDPSEETPPRPVPGLMAGALLGILLLTAINAPSALTSIGLHMASSAEASTRQRGIRWLRTFGSEDELLGRCYGGPQSATGLVALVLDVSDPVLTDGAREIYYRVTGRPFNASAPPGESHGPWSTAPAPFIGGDPERGGDQVGQRSRGLELASSRIDAQIDADAALAYTEWTLSFRNRSVVDSLEARAVLALPSGGVVSRLTLWVDGEEREAAFAARSEVRKAYEEVVRERQDPVLVTTAGPDRVLMQCFPVLPGGQPMKIRIGITAPLGLTGAGTNATRGHLRLPSFVERNFAAGDVEHAVWIEAHDALDPGDTELIPQPPAAGRHALRGSLDDRRLSDSNAIVGVERGADIQRVWTPVAGREAVEQIIRSEPMGSASRTILVIDGSKAMASHATELADAIGTLSAGRECAVLFCAETVETAIPLGRVSEDTADRAKAAIRSFDFEGGRDGVPALTAALDLAAGHDEARVLWIHGPQPVRLQATDALMQYADRSGDRRVLFDMQIAPGPNVIARELAERGALLAAPRMGSWAQDLSDLLQAWVAGGERFVIHRAPLDAAAEPPDEPHASQHVARLWAAGEVERLASERGKAARKAAVALAVEQQLVTSVTGAVVLENEAQYRRAGLEAVDGATVPILPEPELVLIVLLAAVVALGSFLARRRRMRGGVA</sequence>
<reference evidence="4 5" key="1">
    <citation type="submission" date="2019-02" db="EMBL/GenBank/DDBJ databases">
        <title>Deep-cultivation of Planctomycetes and their phenomic and genomic characterization uncovers novel biology.</title>
        <authorList>
            <person name="Wiegand S."/>
            <person name="Jogler M."/>
            <person name="Boedeker C."/>
            <person name="Pinto D."/>
            <person name="Vollmers J."/>
            <person name="Rivas-Marin E."/>
            <person name="Kohn T."/>
            <person name="Peeters S.H."/>
            <person name="Heuer A."/>
            <person name="Rast P."/>
            <person name="Oberbeckmann S."/>
            <person name="Bunk B."/>
            <person name="Jeske O."/>
            <person name="Meyerdierks A."/>
            <person name="Storesund J.E."/>
            <person name="Kallscheuer N."/>
            <person name="Luecker S."/>
            <person name="Lage O.M."/>
            <person name="Pohl T."/>
            <person name="Merkel B.J."/>
            <person name="Hornburger P."/>
            <person name="Mueller R.-W."/>
            <person name="Bruemmer F."/>
            <person name="Labrenz M."/>
            <person name="Spormann A.M."/>
            <person name="Op den Camp H."/>
            <person name="Overmann J."/>
            <person name="Amann R."/>
            <person name="Jetten M.S.M."/>
            <person name="Mascher T."/>
            <person name="Medema M.H."/>
            <person name="Devos D.P."/>
            <person name="Kaster A.-K."/>
            <person name="Ovreas L."/>
            <person name="Rohde M."/>
            <person name="Galperin M.Y."/>
            <person name="Jogler C."/>
        </authorList>
    </citation>
    <scope>NUCLEOTIDE SEQUENCE [LARGE SCALE GENOMIC DNA]</scope>
    <source>
        <strain evidence="4 5">Poly30</strain>
    </source>
</reference>
<keyword evidence="2" id="KW-0812">Transmembrane</keyword>
<dbReference type="Proteomes" id="UP000320390">
    <property type="component" value="Chromosome"/>
</dbReference>
<dbReference type="EMBL" id="CP036434">
    <property type="protein sequence ID" value="QDV07474.1"/>
    <property type="molecule type" value="Genomic_DNA"/>
</dbReference>
<dbReference type="InterPro" id="IPR013694">
    <property type="entry name" value="VIT"/>
</dbReference>
<evidence type="ECO:0000256" key="1">
    <source>
        <dbReference type="SAM" id="MobiDB-lite"/>
    </source>
</evidence>
<dbReference type="AlphaFoldDB" id="A0A518ETQ8"/>
<dbReference type="PROSITE" id="PS51468">
    <property type="entry name" value="VIT"/>
    <property type="match status" value="1"/>
</dbReference>
<evidence type="ECO:0000313" key="5">
    <source>
        <dbReference type="Proteomes" id="UP000320390"/>
    </source>
</evidence>
<protein>
    <recommendedName>
        <fullName evidence="3">VIT domain-containing protein</fullName>
    </recommendedName>
</protein>
<evidence type="ECO:0000256" key="2">
    <source>
        <dbReference type="SAM" id="Phobius"/>
    </source>
</evidence>
<feature type="transmembrane region" description="Helical" evidence="2">
    <location>
        <begin position="134"/>
        <end position="153"/>
    </location>
</feature>
<dbReference type="RefSeq" id="WP_145198532.1">
    <property type="nucleotide sequence ID" value="NZ_CP036434.1"/>
</dbReference>
<evidence type="ECO:0000259" key="3">
    <source>
        <dbReference type="PROSITE" id="PS51468"/>
    </source>
</evidence>
<feature type="region of interest" description="Disordered" evidence="1">
    <location>
        <begin position="342"/>
        <end position="375"/>
    </location>
</feature>
<organism evidence="4 5">
    <name type="scientific">Saltatorellus ferox</name>
    <dbReference type="NCBI Taxonomy" id="2528018"/>
    <lineage>
        <taxon>Bacteria</taxon>
        <taxon>Pseudomonadati</taxon>
        <taxon>Planctomycetota</taxon>
        <taxon>Planctomycetia</taxon>
        <taxon>Planctomycetia incertae sedis</taxon>
        <taxon>Saltatorellus</taxon>
    </lineage>
</organism>
<feature type="transmembrane region" description="Helical" evidence="2">
    <location>
        <begin position="165"/>
        <end position="186"/>
    </location>
</feature>
<keyword evidence="2" id="KW-0472">Membrane</keyword>
<gene>
    <name evidence="4" type="ORF">Poly30_30000</name>
</gene>
<feature type="domain" description="VIT" evidence="3">
    <location>
        <begin position="366"/>
        <end position="496"/>
    </location>
</feature>
<keyword evidence="2" id="KW-1133">Transmembrane helix</keyword>
<evidence type="ECO:0000313" key="4">
    <source>
        <dbReference type="EMBL" id="QDV07474.1"/>
    </source>
</evidence>
<feature type="transmembrane region" description="Helical" evidence="2">
    <location>
        <begin position="92"/>
        <end position="114"/>
    </location>
</feature>
<dbReference type="OrthoDB" id="7592964at2"/>
<feature type="transmembrane region" description="Helical" evidence="2">
    <location>
        <begin position="245"/>
        <end position="265"/>
    </location>
</feature>
<keyword evidence="5" id="KW-1185">Reference proteome</keyword>
<proteinExistence type="predicted"/>
<name>A0A518ETQ8_9BACT</name>
<accession>A0A518ETQ8</accession>